<dbReference type="EMBL" id="JTCM02000135">
    <property type="protein sequence ID" value="NEU76843.1"/>
    <property type="molecule type" value="Genomic_DNA"/>
</dbReference>
<name>A0A846HIF9_9CYAN</name>
<accession>A0A846HIF9</accession>
<dbReference type="Proteomes" id="UP000031549">
    <property type="component" value="Unassembled WGS sequence"/>
</dbReference>
<proteinExistence type="predicted"/>
<evidence type="ECO:0000313" key="1">
    <source>
        <dbReference type="EMBL" id="NEU76843.1"/>
    </source>
</evidence>
<reference evidence="1 2" key="1">
    <citation type="journal article" date="2015" name="Genome Announc.">
        <title>Draft Genome Sequence of Cyanobacterium Hassallia byssoidea Strain VB512170, Isolated from Monuments in India.</title>
        <authorList>
            <person name="Singh D."/>
            <person name="Chandrababunaidu M.M."/>
            <person name="Panda A."/>
            <person name="Sen D."/>
            <person name="Bhattacharyya S."/>
            <person name="Adhikary S.P."/>
            <person name="Tripathy S."/>
        </authorList>
    </citation>
    <scope>NUCLEOTIDE SEQUENCE [LARGE SCALE GENOMIC DNA]</scope>
    <source>
        <strain evidence="1 2">VB512170</strain>
    </source>
</reference>
<comment type="caution">
    <text evidence="1">The sequence shown here is derived from an EMBL/GenBank/DDBJ whole genome shotgun (WGS) entry which is preliminary data.</text>
</comment>
<gene>
    <name evidence="1" type="ORF">PI95_031150</name>
</gene>
<organism evidence="1 2">
    <name type="scientific">Hassallia byssoidea VB512170</name>
    <dbReference type="NCBI Taxonomy" id="1304833"/>
    <lineage>
        <taxon>Bacteria</taxon>
        <taxon>Bacillati</taxon>
        <taxon>Cyanobacteriota</taxon>
        <taxon>Cyanophyceae</taxon>
        <taxon>Nostocales</taxon>
        <taxon>Tolypothrichaceae</taxon>
        <taxon>Hassallia</taxon>
    </lineage>
</organism>
<evidence type="ECO:0000313" key="2">
    <source>
        <dbReference type="Proteomes" id="UP000031549"/>
    </source>
</evidence>
<sequence length="139" mass="16066">MLGSSRWTLYKLPKKYAEITGEENSPATRYHSAIGKFFEEPERSKLKTVENVIKALGGEIIIIWDNTDNRESIKERMFKLKKCTTNELIQEISRRAEEMCPPELIKPTYPNCLKNKHKFNAEDIAGLLNNISTKKYKDG</sequence>
<protein>
    <submittedName>
        <fullName evidence="1">Uncharacterized protein</fullName>
    </submittedName>
</protein>
<keyword evidence="2" id="KW-1185">Reference proteome</keyword>
<dbReference type="AlphaFoldDB" id="A0A846HIF9"/>